<feature type="domain" description="RNA polymerase sigma-70 region 2" evidence="6">
    <location>
        <begin position="19"/>
        <end position="86"/>
    </location>
</feature>
<dbReference type="PANTHER" id="PTHR43133">
    <property type="entry name" value="RNA POLYMERASE ECF-TYPE SIGMA FACTO"/>
    <property type="match status" value="1"/>
</dbReference>
<name>A0ABT4RGB1_9ACTN</name>
<organism evidence="8 9">
    <name type="scientific">Solirubrobacter deserti</name>
    <dbReference type="NCBI Taxonomy" id="2282478"/>
    <lineage>
        <taxon>Bacteria</taxon>
        <taxon>Bacillati</taxon>
        <taxon>Actinomycetota</taxon>
        <taxon>Thermoleophilia</taxon>
        <taxon>Solirubrobacterales</taxon>
        <taxon>Solirubrobacteraceae</taxon>
        <taxon>Solirubrobacter</taxon>
    </lineage>
</organism>
<gene>
    <name evidence="8" type="ORF">OJ962_08685</name>
</gene>
<dbReference type="Gene3D" id="1.10.1740.10">
    <property type="match status" value="1"/>
</dbReference>
<proteinExistence type="inferred from homology"/>
<dbReference type="InterPro" id="IPR013325">
    <property type="entry name" value="RNA_pol_sigma_r2"/>
</dbReference>
<dbReference type="SUPFAM" id="SSF88659">
    <property type="entry name" value="Sigma3 and sigma4 domains of RNA polymerase sigma factors"/>
    <property type="match status" value="1"/>
</dbReference>
<comment type="similarity">
    <text evidence="1">Belongs to the sigma-70 factor family. ECF subfamily.</text>
</comment>
<dbReference type="InterPro" id="IPR039425">
    <property type="entry name" value="RNA_pol_sigma-70-like"/>
</dbReference>
<keyword evidence="9" id="KW-1185">Reference proteome</keyword>
<dbReference type="Proteomes" id="UP001147700">
    <property type="component" value="Unassembled WGS sequence"/>
</dbReference>
<evidence type="ECO:0000256" key="1">
    <source>
        <dbReference type="ARBA" id="ARBA00010641"/>
    </source>
</evidence>
<dbReference type="RefSeq" id="WP_202957313.1">
    <property type="nucleotide sequence ID" value="NZ_JAPCID010000010.1"/>
</dbReference>
<keyword evidence="4" id="KW-0238">DNA-binding</keyword>
<sequence>MAFSDEQLLAGGPQAFGDFYARHERAVFRYFYRRVRDAEVAADLTAECFAAALLAAHRFRGREGSPAVAWLFGIARNVLRRSAEQRRVESRARAKLGMPPLVLEDETLAALDRIHAGRLLDDALTYLPADQAEAVRARIVDEREYEDIARELRASEAVVRKRVSRGLSALRRHVEDRA</sequence>
<dbReference type="SUPFAM" id="SSF88946">
    <property type="entry name" value="Sigma2 domain of RNA polymerase sigma factors"/>
    <property type="match status" value="1"/>
</dbReference>
<dbReference type="Pfam" id="PF08281">
    <property type="entry name" value="Sigma70_r4_2"/>
    <property type="match status" value="1"/>
</dbReference>
<keyword evidence="2" id="KW-0805">Transcription regulation</keyword>
<reference evidence="8" key="1">
    <citation type="submission" date="2022-10" db="EMBL/GenBank/DDBJ databases">
        <title>The WGS of Solirubrobacter sp. CPCC 204708.</title>
        <authorList>
            <person name="Jiang Z."/>
        </authorList>
    </citation>
    <scope>NUCLEOTIDE SEQUENCE</scope>
    <source>
        <strain evidence="8">CPCC 204708</strain>
    </source>
</reference>
<dbReference type="InterPro" id="IPR007627">
    <property type="entry name" value="RNA_pol_sigma70_r2"/>
</dbReference>
<dbReference type="InterPro" id="IPR036388">
    <property type="entry name" value="WH-like_DNA-bd_sf"/>
</dbReference>
<dbReference type="Pfam" id="PF04542">
    <property type="entry name" value="Sigma70_r2"/>
    <property type="match status" value="1"/>
</dbReference>
<dbReference type="InterPro" id="IPR013249">
    <property type="entry name" value="RNA_pol_sigma70_r4_t2"/>
</dbReference>
<evidence type="ECO:0000259" key="7">
    <source>
        <dbReference type="Pfam" id="PF08281"/>
    </source>
</evidence>
<evidence type="ECO:0000313" key="8">
    <source>
        <dbReference type="EMBL" id="MDA0137569.1"/>
    </source>
</evidence>
<evidence type="ECO:0000256" key="2">
    <source>
        <dbReference type="ARBA" id="ARBA00023015"/>
    </source>
</evidence>
<evidence type="ECO:0000313" key="9">
    <source>
        <dbReference type="Proteomes" id="UP001147700"/>
    </source>
</evidence>
<dbReference type="InterPro" id="IPR013324">
    <property type="entry name" value="RNA_pol_sigma_r3/r4-like"/>
</dbReference>
<evidence type="ECO:0000259" key="6">
    <source>
        <dbReference type="Pfam" id="PF04542"/>
    </source>
</evidence>
<keyword evidence="5" id="KW-0804">Transcription</keyword>
<dbReference type="PANTHER" id="PTHR43133:SF8">
    <property type="entry name" value="RNA POLYMERASE SIGMA FACTOR HI_1459-RELATED"/>
    <property type="match status" value="1"/>
</dbReference>
<dbReference type="NCBIfam" id="TIGR02937">
    <property type="entry name" value="sigma70-ECF"/>
    <property type="match status" value="1"/>
</dbReference>
<evidence type="ECO:0000256" key="3">
    <source>
        <dbReference type="ARBA" id="ARBA00023082"/>
    </source>
</evidence>
<evidence type="ECO:0000256" key="5">
    <source>
        <dbReference type="ARBA" id="ARBA00023163"/>
    </source>
</evidence>
<dbReference type="EMBL" id="JAPCID010000010">
    <property type="protein sequence ID" value="MDA0137569.1"/>
    <property type="molecule type" value="Genomic_DNA"/>
</dbReference>
<accession>A0ABT4RGB1</accession>
<protein>
    <submittedName>
        <fullName evidence="8">RNA polymerase sigma factor</fullName>
    </submittedName>
</protein>
<feature type="domain" description="RNA polymerase sigma factor 70 region 4 type 2" evidence="7">
    <location>
        <begin position="119"/>
        <end position="170"/>
    </location>
</feature>
<comment type="caution">
    <text evidence="8">The sequence shown here is derived from an EMBL/GenBank/DDBJ whole genome shotgun (WGS) entry which is preliminary data.</text>
</comment>
<keyword evidence="3" id="KW-0731">Sigma factor</keyword>
<evidence type="ECO:0000256" key="4">
    <source>
        <dbReference type="ARBA" id="ARBA00023125"/>
    </source>
</evidence>
<dbReference type="Gene3D" id="1.10.10.10">
    <property type="entry name" value="Winged helix-like DNA-binding domain superfamily/Winged helix DNA-binding domain"/>
    <property type="match status" value="1"/>
</dbReference>
<dbReference type="InterPro" id="IPR014284">
    <property type="entry name" value="RNA_pol_sigma-70_dom"/>
</dbReference>